<dbReference type="InterPro" id="IPR050807">
    <property type="entry name" value="TransReg_Diox_bact_type"/>
</dbReference>
<dbReference type="SMART" id="SM00530">
    <property type="entry name" value="HTH_XRE"/>
    <property type="match status" value="1"/>
</dbReference>
<dbReference type="InterPro" id="IPR001387">
    <property type="entry name" value="Cro/C1-type_HTH"/>
</dbReference>
<dbReference type="RefSeq" id="WP_104932735.1">
    <property type="nucleotide sequence ID" value="NZ_CP019655.1"/>
</dbReference>
<dbReference type="GO" id="GO:0005829">
    <property type="term" value="C:cytosol"/>
    <property type="evidence" value="ECO:0007669"/>
    <property type="project" value="TreeGrafter"/>
</dbReference>
<protein>
    <submittedName>
        <fullName evidence="3">Transcriptional regulator-like protein</fullName>
    </submittedName>
</protein>
<dbReference type="AlphaFoldDB" id="A0A2L1U2H8"/>
<evidence type="ECO:0000259" key="2">
    <source>
        <dbReference type="PROSITE" id="PS50943"/>
    </source>
</evidence>
<dbReference type="SUPFAM" id="SSF47413">
    <property type="entry name" value="lambda repressor-like DNA-binding domains"/>
    <property type="match status" value="1"/>
</dbReference>
<dbReference type="Proteomes" id="UP000239833">
    <property type="component" value="Chromosome"/>
</dbReference>
<dbReference type="Pfam" id="PF01381">
    <property type="entry name" value="HTH_3"/>
    <property type="match status" value="1"/>
</dbReference>
<dbReference type="GO" id="GO:0003700">
    <property type="term" value="F:DNA-binding transcription factor activity"/>
    <property type="evidence" value="ECO:0007669"/>
    <property type="project" value="TreeGrafter"/>
</dbReference>
<dbReference type="CDD" id="cd00093">
    <property type="entry name" value="HTH_XRE"/>
    <property type="match status" value="1"/>
</dbReference>
<accession>A0A2L1U2H8</accession>
<dbReference type="EMBL" id="CP019655">
    <property type="protein sequence ID" value="AVF27129.1"/>
    <property type="molecule type" value="Genomic_DNA"/>
</dbReference>
<gene>
    <name evidence="3" type="ORF">ERICIII_03002</name>
</gene>
<dbReference type="PANTHER" id="PTHR46797">
    <property type="entry name" value="HTH-TYPE TRANSCRIPTIONAL REGULATOR"/>
    <property type="match status" value="1"/>
</dbReference>
<evidence type="ECO:0000313" key="4">
    <source>
        <dbReference type="Proteomes" id="UP000239833"/>
    </source>
</evidence>
<feature type="domain" description="HTH cro/C1-type" evidence="2">
    <location>
        <begin position="7"/>
        <end position="61"/>
    </location>
</feature>
<proteinExistence type="predicted"/>
<dbReference type="InterPro" id="IPR010982">
    <property type="entry name" value="Lambda_DNA-bd_dom_sf"/>
</dbReference>
<dbReference type="PROSITE" id="PS50943">
    <property type="entry name" value="HTH_CROC1"/>
    <property type="match status" value="1"/>
</dbReference>
<dbReference type="GO" id="GO:0003677">
    <property type="term" value="F:DNA binding"/>
    <property type="evidence" value="ECO:0007669"/>
    <property type="project" value="UniProtKB-KW"/>
</dbReference>
<dbReference type="Gene3D" id="1.10.260.40">
    <property type="entry name" value="lambda repressor-like DNA-binding domains"/>
    <property type="match status" value="1"/>
</dbReference>
<evidence type="ECO:0000256" key="1">
    <source>
        <dbReference type="ARBA" id="ARBA00023125"/>
    </source>
</evidence>
<name>A0A2L1U2H8_9BACL</name>
<reference evidence="4" key="1">
    <citation type="submission" date="2017-02" db="EMBL/GenBank/DDBJ databases">
        <title>Delineation of Paenibacillus larvae strains originating from foulbrood outbreaks.</title>
        <authorList>
            <person name="Beims H."/>
            <person name="Bunk B."/>
            <person name="Sproeer C."/>
            <person name="Mohr K.I."/>
            <person name="Pradella S."/>
            <person name="Guenther G."/>
            <person name="Rohde M."/>
            <person name="von der Ohe W."/>
            <person name="Steinert M."/>
        </authorList>
    </citation>
    <scope>NUCLEOTIDE SEQUENCE [LARGE SCALE GENOMIC DNA]</scope>
    <source>
        <strain evidence="4">Eric_III</strain>
    </source>
</reference>
<sequence length="139" mass="16116">MSLGKNIKFFRKQRRLTQIELAEKANMSRSYLADVERDRYNPSVDTLKSIAKALNIEAQLLLKDDLDVTEEKTFHEEKDALEISKLHNDQNTFHHDKELDDEEILTLAARRIGHEGTLTKDQLDQIKLAMKIVLAKNDK</sequence>
<dbReference type="PANTHER" id="PTHR46797:SF1">
    <property type="entry name" value="METHYLPHOSPHONATE SYNTHASE"/>
    <property type="match status" value="1"/>
</dbReference>
<organism evidence="3 4">
    <name type="scientific">Paenibacillus larvae subsp. larvae</name>
    <dbReference type="NCBI Taxonomy" id="147375"/>
    <lineage>
        <taxon>Bacteria</taxon>
        <taxon>Bacillati</taxon>
        <taxon>Bacillota</taxon>
        <taxon>Bacilli</taxon>
        <taxon>Bacillales</taxon>
        <taxon>Paenibacillaceae</taxon>
        <taxon>Paenibacillus</taxon>
    </lineage>
</organism>
<keyword evidence="1" id="KW-0238">DNA-binding</keyword>
<evidence type="ECO:0000313" key="3">
    <source>
        <dbReference type="EMBL" id="AVF27129.1"/>
    </source>
</evidence>